<reference evidence="3" key="1">
    <citation type="journal article" date="2019" name="Int. J. Syst. Evol. Microbiol.">
        <title>The Global Catalogue of Microorganisms (GCM) 10K type strain sequencing project: providing services to taxonomists for standard genome sequencing and annotation.</title>
        <authorList>
            <consortium name="The Broad Institute Genomics Platform"/>
            <consortium name="The Broad Institute Genome Sequencing Center for Infectious Disease"/>
            <person name="Wu L."/>
            <person name="Ma J."/>
        </authorList>
    </citation>
    <scope>NUCLEOTIDE SEQUENCE [LARGE SCALE GENOMIC DNA]</scope>
    <source>
        <strain evidence="3">CCUG 30340</strain>
    </source>
</reference>
<dbReference type="RefSeq" id="WP_380020341.1">
    <property type="nucleotide sequence ID" value="NZ_JBHSHD010000007.1"/>
</dbReference>
<keyword evidence="1" id="KW-0732">Signal</keyword>
<keyword evidence="3" id="KW-1185">Reference proteome</keyword>
<dbReference type="Proteomes" id="UP001595886">
    <property type="component" value="Unassembled WGS sequence"/>
</dbReference>
<protein>
    <submittedName>
        <fullName evidence="2">Uncharacterized protein</fullName>
    </submittedName>
</protein>
<sequence length="85" mass="9141">MNAALVKSFALVALIAAAGSQNALADIPSTVPTAPCSQENDSDLYTVTQRTREGTVAWTYQCVAYESGSDWQLILRCDDYGCVAY</sequence>
<feature type="chain" id="PRO_5045062817" evidence="1">
    <location>
        <begin position="26"/>
        <end position="85"/>
    </location>
</feature>
<name>A0ABV9QUJ4_9GAMM</name>
<evidence type="ECO:0000256" key="1">
    <source>
        <dbReference type="SAM" id="SignalP"/>
    </source>
</evidence>
<feature type="signal peptide" evidence="1">
    <location>
        <begin position="1"/>
        <end position="25"/>
    </location>
</feature>
<accession>A0ABV9QUJ4</accession>
<gene>
    <name evidence="2" type="ORF">ACFO6Q_09125</name>
</gene>
<evidence type="ECO:0000313" key="3">
    <source>
        <dbReference type="Proteomes" id="UP001595886"/>
    </source>
</evidence>
<dbReference type="EMBL" id="JBHSHD010000007">
    <property type="protein sequence ID" value="MFC4820486.1"/>
    <property type="molecule type" value="Genomic_DNA"/>
</dbReference>
<evidence type="ECO:0000313" key="2">
    <source>
        <dbReference type="EMBL" id="MFC4820486.1"/>
    </source>
</evidence>
<comment type="caution">
    <text evidence="2">The sequence shown here is derived from an EMBL/GenBank/DDBJ whole genome shotgun (WGS) entry which is preliminary data.</text>
</comment>
<organism evidence="2 3">
    <name type="scientific">Dokdonella ginsengisoli</name>
    <dbReference type="NCBI Taxonomy" id="363846"/>
    <lineage>
        <taxon>Bacteria</taxon>
        <taxon>Pseudomonadati</taxon>
        <taxon>Pseudomonadota</taxon>
        <taxon>Gammaproteobacteria</taxon>
        <taxon>Lysobacterales</taxon>
        <taxon>Rhodanobacteraceae</taxon>
        <taxon>Dokdonella</taxon>
    </lineage>
</organism>
<proteinExistence type="predicted"/>